<organism evidence="7 8">
    <name type="scientific">Candidatus Saccharimonas aalborgensis</name>
    <dbReference type="NCBI Taxonomy" id="1332188"/>
    <lineage>
        <taxon>Bacteria</taxon>
        <taxon>Candidatus Saccharimonadota</taxon>
        <taxon>Candidatus Saccharimonadia</taxon>
        <taxon>Candidatus Saccharimonadales</taxon>
        <taxon>Candidatus Saccharimonadaceae</taxon>
        <taxon>Candidatus Saccharimonas</taxon>
    </lineage>
</organism>
<dbReference type="InterPro" id="IPR027417">
    <property type="entry name" value="P-loop_NTPase"/>
</dbReference>
<sequence length="209" mass="23127">MQQVSEADLTTIKAWLGAGSINIFGRQYAGKDTQCEKLAEIFGGVVLGGGDILRHGQTPQHVLDAINSGALSPTEEYKAIVTPYLSRDEFAGKPLFLSSVGRMQGEEEAILAATAQSGHEIKAVIFLDIDESTTWKRFHEAKIHGTREDRTDDDEEGLRKRLDLYEKFTIPVINRYRDLGLLIHIDGTPSIEQVDAAILRALFERATNS</sequence>
<dbReference type="GO" id="GO:0005524">
    <property type="term" value="F:ATP binding"/>
    <property type="evidence" value="ECO:0007669"/>
    <property type="project" value="UniProtKB-KW"/>
</dbReference>
<dbReference type="GO" id="GO:0004017">
    <property type="term" value="F:AMP kinase activity"/>
    <property type="evidence" value="ECO:0007669"/>
    <property type="project" value="UniProtKB-EC"/>
</dbReference>
<dbReference type="AlphaFoldDB" id="R4PWD3"/>
<evidence type="ECO:0000256" key="6">
    <source>
        <dbReference type="RuleBase" id="RU003331"/>
    </source>
</evidence>
<dbReference type="Gene3D" id="3.40.50.300">
    <property type="entry name" value="P-loop containing nucleotide triphosphate hydrolases"/>
    <property type="match status" value="1"/>
</dbReference>
<dbReference type="OrthoDB" id="9782695at2"/>
<comment type="subunit">
    <text evidence="6">Monomer.</text>
</comment>
<keyword evidence="4 5" id="KW-0418">Kinase</keyword>
<evidence type="ECO:0000313" key="7">
    <source>
        <dbReference type="EMBL" id="AGL62062.1"/>
    </source>
</evidence>
<dbReference type="GO" id="GO:0005737">
    <property type="term" value="C:cytoplasm"/>
    <property type="evidence" value="ECO:0007669"/>
    <property type="project" value="UniProtKB-SubCell"/>
</dbReference>
<evidence type="ECO:0000256" key="3">
    <source>
        <dbReference type="ARBA" id="ARBA00022741"/>
    </source>
</evidence>
<evidence type="ECO:0000313" key="8">
    <source>
        <dbReference type="Proteomes" id="UP000013893"/>
    </source>
</evidence>
<evidence type="ECO:0000256" key="5">
    <source>
        <dbReference type="RuleBase" id="RU003330"/>
    </source>
</evidence>
<accession>R4PWD3</accession>
<dbReference type="STRING" id="1332188.L336_0354"/>
<gene>
    <name evidence="7" type="ORF">L336_0354</name>
</gene>
<comment type="similarity">
    <text evidence="5">Belongs to the adenylate kinase family.</text>
</comment>
<protein>
    <recommendedName>
        <fullName evidence="6">Adenylate kinase</fullName>
        <ecNumber evidence="6">2.7.4.3</ecNumber>
    </recommendedName>
</protein>
<dbReference type="PANTHER" id="PTHR23359">
    <property type="entry name" value="NUCLEOTIDE KINASE"/>
    <property type="match status" value="1"/>
</dbReference>
<dbReference type="InterPro" id="IPR000850">
    <property type="entry name" value="Adenylat/UMP-CMP_kin"/>
</dbReference>
<comment type="catalytic activity">
    <reaction evidence="6">
        <text>AMP + ATP = 2 ADP</text>
        <dbReference type="Rhea" id="RHEA:12973"/>
        <dbReference type="ChEBI" id="CHEBI:30616"/>
        <dbReference type="ChEBI" id="CHEBI:456215"/>
        <dbReference type="ChEBI" id="CHEBI:456216"/>
        <dbReference type="EC" id="2.7.4.3"/>
    </reaction>
</comment>
<comment type="subcellular location">
    <subcellularLocation>
        <location evidence="6">Cytoplasm</location>
    </subcellularLocation>
</comment>
<dbReference type="KEGG" id="saal:L336_0354"/>
<reference evidence="7 8" key="1">
    <citation type="journal article" date="2013" name="Nat. Biotechnol.">
        <title>Genome sequences of rare, uncultured bacteria obtained by differential coverage binning of multiple metagenomes.</title>
        <authorList>
            <person name="Albertsen M."/>
            <person name="Hugenholtz P."/>
            <person name="Skarshewski A."/>
            <person name="Nielsen K.L."/>
            <person name="Tyson G.W."/>
            <person name="Nielsen P.H."/>
        </authorList>
    </citation>
    <scope>NUCLEOTIDE SEQUENCE [LARGE SCALE GENOMIC DNA]</scope>
    <source>
        <strain evidence="7">TM71</strain>
    </source>
</reference>
<dbReference type="EC" id="2.7.4.3" evidence="6"/>
<evidence type="ECO:0000256" key="4">
    <source>
        <dbReference type="ARBA" id="ARBA00022777"/>
    </source>
</evidence>
<proteinExistence type="inferred from homology"/>
<keyword evidence="2" id="KW-0545">Nucleotide biosynthesis</keyword>
<dbReference type="HOGENOM" id="CLU_032354_4_1_0"/>
<dbReference type="EMBL" id="CP005957">
    <property type="protein sequence ID" value="AGL62062.1"/>
    <property type="molecule type" value="Genomic_DNA"/>
</dbReference>
<dbReference type="SUPFAM" id="SSF52540">
    <property type="entry name" value="P-loop containing nucleoside triphosphate hydrolases"/>
    <property type="match status" value="1"/>
</dbReference>
<dbReference type="PRINTS" id="PR00094">
    <property type="entry name" value="ADENYLTKNASE"/>
</dbReference>
<keyword evidence="3 6" id="KW-0547">Nucleotide-binding</keyword>
<evidence type="ECO:0000256" key="1">
    <source>
        <dbReference type="ARBA" id="ARBA00022679"/>
    </source>
</evidence>
<evidence type="ECO:0000256" key="2">
    <source>
        <dbReference type="ARBA" id="ARBA00022727"/>
    </source>
</evidence>
<dbReference type="Proteomes" id="UP000013893">
    <property type="component" value="Chromosome"/>
</dbReference>
<keyword evidence="6" id="KW-0067">ATP-binding</keyword>
<dbReference type="RefSeq" id="WP_015641512.1">
    <property type="nucleotide sequence ID" value="NC_021219.1"/>
</dbReference>
<name>R4PWD3_9BACT</name>
<dbReference type="Pfam" id="PF00406">
    <property type="entry name" value="ADK"/>
    <property type="match status" value="1"/>
</dbReference>
<keyword evidence="1 5" id="KW-0808">Transferase</keyword>
<keyword evidence="8" id="KW-1185">Reference proteome</keyword>